<dbReference type="InterPro" id="IPR001932">
    <property type="entry name" value="PPM-type_phosphatase-like_dom"/>
</dbReference>
<dbReference type="Pfam" id="PF07228">
    <property type="entry name" value="SpoIIE"/>
    <property type="match status" value="1"/>
</dbReference>
<feature type="non-terminal residue" evidence="3">
    <location>
        <position position="1"/>
    </location>
</feature>
<feature type="domain" description="PPM-type phosphatase" evidence="2">
    <location>
        <begin position="26"/>
        <end position="155"/>
    </location>
</feature>
<protein>
    <submittedName>
        <fullName evidence="3">PP2C family protein-serine/threonine phosphatase</fullName>
        <ecNumber evidence="3">3.1.3.16</ecNumber>
    </submittedName>
</protein>
<evidence type="ECO:0000259" key="2">
    <source>
        <dbReference type="Pfam" id="PF07228"/>
    </source>
</evidence>
<evidence type="ECO:0000256" key="1">
    <source>
        <dbReference type="ARBA" id="ARBA00022801"/>
    </source>
</evidence>
<dbReference type="EC" id="3.1.3.16" evidence="3"/>
<proteinExistence type="predicted"/>
<gene>
    <name evidence="3" type="ORF">ACFFRE_10800</name>
</gene>
<dbReference type="PANTHER" id="PTHR43156:SF2">
    <property type="entry name" value="STAGE II SPORULATION PROTEIN E"/>
    <property type="match status" value="1"/>
</dbReference>
<evidence type="ECO:0000313" key="4">
    <source>
        <dbReference type="Proteomes" id="UP001589788"/>
    </source>
</evidence>
<accession>A0ABV6C4J6</accession>
<organism evidence="3 4">
    <name type="scientific">Aciditerrimonas ferrireducens</name>
    <dbReference type="NCBI Taxonomy" id="667306"/>
    <lineage>
        <taxon>Bacteria</taxon>
        <taxon>Bacillati</taxon>
        <taxon>Actinomycetota</taxon>
        <taxon>Acidimicrobiia</taxon>
        <taxon>Acidimicrobiales</taxon>
        <taxon>Acidimicrobiaceae</taxon>
        <taxon>Aciditerrimonas</taxon>
    </lineage>
</organism>
<keyword evidence="4" id="KW-1185">Reference proteome</keyword>
<dbReference type="Proteomes" id="UP001589788">
    <property type="component" value="Unassembled WGS sequence"/>
</dbReference>
<dbReference type="PANTHER" id="PTHR43156">
    <property type="entry name" value="STAGE II SPORULATION PROTEIN E-RELATED"/>
    <property type="match status" value="1"/>
</dbReference>
<dbReference type="InterPro" id="IPR052016">
    <property type="entry name" value="Bact_Sigma-Reg"/>
</dbReference>
<sequence length="163" mass="16264">PAAALAQAALRVLPPPPNPTPGPGGLATALVAHLHPHDGTCTLASAGHLPPLLVPADGVPARYLPVPGVALGSPGGGPGPEVRLSLAEGDLLVLYTDGLVEHAGDLVAGLRDLHHRASCLGGRPLALEVVVEALAAPLFGPRAHHDDGLVVALRRQGGATPPI</sequence>
<dbReference type="Gene3D" id="3.60.40.10">
    <property type="entry name" value="PPM-type phosphatase domain"/>
    <property type="match status" value="1"/>
</dbReference>
<evidence type="ECO:0000313" key="3">
    <source>
        <dbReference type="EMBL" id="MFC0082620.1"/>
    </source>
</evidence>
<dbReference type="SUPFAM" id="SSF81606">
    <property type="entry name" value="PP2C-like"/>
    <property type="match status" value="1"/>
</dbReference>
<keyword evidence="1 3" id="KW-0378">Hydrolase</keyword>
<reference evidence="3 4" key="1">
    <citation type="submission" date="2024-09" db="EMBL/GenBank/DDBJ databases">
        <authorList>
            <person name="Sun Q."/>
            <person name="Mori K."/>
        </authorList>
    </citation>
    <scope>NUCLEOTIDE SEQUENCE [LARGE SCALE GENOMIC DNA]</scope>
    <source>
        <strain evidence="3 4">JCM 15389</strain>
    </source>
</reference>
<dbReference type="InterPro" id="IPR036457">
    <property type="entry name" value="PPM-type-like_dom_sf"/>
</dbReference>
<name>A0ABV6C4J6_9ACTN</name>
<dbReference type="EMBL" id="JBHLYQ010000124">
    <property type="protein sequence ID" value="MFC0082620.1"/>
    <property type="molecule type" value="Genomic_DNA"/>
</dbReference>
<dbReference type="RefSeq" id="WP_377790232.1">
    <property type="nucleotide sequence ID" value="NZ_JBHLYQ010000124.1"/>
</dbReference>
<dbReference type="GO" id="GO:0004722">
    <property type="term" value="F:protein serine/threonine phosphatase activity"/>
    <property type="evidence" value="ECO:0007669"/>
    <property type="project" value="UniProtKB-EC"/>
</dbReference>
<comment type="caution">
    <text evidence="3">The sequence shown here is derived from an EMBL/GenBank/DDBJ whole genome shotgun (WGS) entry which is preliminary data.</text>
</comment>